<dbReference type="Proteomes" id="UP001062846">
    <property type="component" value="Chromosome 8"/>
</dbReference>
<evidence type="ECO:0000313" key="2">
    <source>
        <dbReference type="Proteomes" id="UP001062846"/>
    </source>
</evidence>
<gene>
    <name evidence="1" type="ORF">RHMOL_Rhmol08G0187300</name>
</gene>
<reference evidence="1" key="1">
    <citation type="submission" date="2022-02" db="EMBL/GenBank/DDBJ databases">
        <title>Plant Genome Project.</title>
        <authorList>
            <person name="Zhang R.-G."/>
        </authorList>
    </citation>
    <scope>NUCLEOTIDE SEQUENCE</scope>
    <source>
        <strain evidence="1">AT1</strain>
    </source>
</reference>
<name>A0ACC0MQ50_RHOML</name>
<sequence length="171" mass="18943">MGVPFLRSHTKVRSPDKASANTMHKVGIKTSHIMDFAAQQSGGYDKVGYTQKDLYNNFTAQRKIEVADGDAEDYMCFGDVLLFDVTYRTNAYGKPFVMLAGVNSHFQTTIFGCALLTAETVEAYTWVLEKFLDSMGNEKMPVSVMTNGAKAMRRATKTVLPMLVIVYANGI</sequence>
<organism evidence="1 2">
    <name type="scientific">Rhododendron molle</name>
    <name type="common">Chinese azalea</name>
    <name type="synonym">Azalea mollis</name>
    <dbReference type="NCBI Taxonomy" id="49168"/>
    <lineage>
        <taxon>Eukaryota</taxon>
        <taxon>Viridiplantae</taxon>
        <taxon>Streptophyta</taxon>
        <taxon>Embryophyta</taxon>
        <taxon>Tracheophyta</taxon>
        <taxon>Spermatophyta</taxon>
        <taxon>Magnoliopsida</taxon>
        <taxon>eudicotyledons</taxon>
        <taxon>Gunneridae</taxon>
        <taxon>Pentapetalae</taxon>
        <taxon>asterids</taxon>
        <taxon>Ericales</taxon>
        <taxon>Ericaceae</taxon>
        <taxon>Ericoideae</taxon>
        <taxon>Rhodoreae</taxon>
        <taxon>Rhododendron</taxon>
    </lineage>
</organism>
<proteinExistence type="predicted"/>
<evidence type="ECO:0000313" key="1">
    <source>
        <dbReference type="EMBL" id="KAI8543029.1"/>
    </source>
</evidence>
<accession>A0ACC0MQ50</accession>
<dbReference type="EMBL" id="CM046395">
    <property type="protein sequence ID" value="KAI8543029.1"/>
    <property type="molecule type" value="Genomic_DNA"/>
</dbReference>
<protein>
    <submittedName>
        <fullName evidence="1">Uncharacterized protein</fullName>
    </submittedName>
</protein>
<comment type="caution">
    <text evidence="1">The sequence shown here is derived from an EMBL/GenBank/DDBJ whole genome shotgun (WGS) entry which is preliminary data.</text>
</comment>
<keyword evidence="2" id="KW-1185">Reference proteome</keyword>